<feature type="transmembrane region" description="Helical" evidence="6">
    <location>
        <begin position="40"/>
        <end position="62"/>
    </location>
</feature>
<dbReference type="InterPro" id="IPR047130">
    <property type="entry name" value="7TM_GPCR_Srsx_nematod"/>
</dbReference>
<dbReference type="PROSITE" id="PS50262">
    <property type="entry name" value="G_PROTEIN_RECEP_F1_2"/>
    <property type="match status" value="1"/>
</dbReference>
<dbReference type="InterPro" id="IPR019424">
    <property type="entry name" value="7TM_GPCR_Srsx"/>
</dbReference>
<dbReference type="SUPFAM" id="SSF81321">
    <property type="entry name" value="Family A G protein-coupled receptor-like"/>
    <property type="match status" value="1"/>
</dbReference>
<dbReference type="Proteomes" id="UP000095281">
    <property type="component" value="Unplaced"/>
</dbReference>
<keyword evidence="2 6" id="KW-0812">Transmembrane</keyword>
<dbReference type="InterPro" id="IPR017452">
    <property type="entry name" value="GPCR_Rhodpsn_7TM"/>
</dbReference>
<reference evidence="9" key="1">
    <citation type="submission" date="2016-11" db="UniProtKB">
        <authorList>
            <consortium name="WormBaseParasite"/>
        </authorList>
    </citation>
    <scope>IDENTIFICATION</scope>
</reference>
<feature type="region of interest" description="Disordered" evidence="5">
    <location>
        <begin position="328"/>
        <end position="347"/>
    </location>
</feature>
<dbReference type="WBParaSite" id="MhA1_Contig222.frz3.gene17">
    <property type="protein sequence ID" value="MhA1_Contig222.frz3.gene17"/>
    <property type="gene ID" value="MhA1_Contig222.frz3.gene17"/>
</dbReference>
<keyword evidence="8" id="KW-1185">Reference proteome</keyword>
<dbReference type="AlphaFoldDB" id="A0A1I8BF40"/>
<dbReference type="PANTHER" id="PTHR23360">
    <property type="entry name" value="G-PROTEIN COUPLED RECEPTORS FAMILY 1 PROFILE DOMAIN-CONTAINING PROTEIN-RELATED"/>
    <property type="match status" value="1"/>
</dbReference>
<feature type="transmembrane region" description="Helical" evidence="6">
    <location>
        <begin position="178"/>
        <end position="202"/>
    </location>
</feature>
<organism evidence="8 9">
    <name type="scientific">Meloidogyne hapla</name>
    <name type="common">Root-knot nematode worm</name>
    <dbReference type="NCBI Taxonomy" id="6305"/>
    <lineage>
        <taxon>Eukaryota</taxon>
        <taxon>Metazoa</taxon>
        <taxon>Ecdysozoa</taxon>
        <taxon>Nematoda</taxon>
        <taxon>Chromadorea</taxon>
        <taxon>Rhabditida</taxon>
        <taxon>Tylenchina</taxon>
        <taxon>Tylenchomorpha</taxon>
        <taxon>Tylenchoidea</taxon>
        <taxon>Meloidogynidae</taxon>
        <taxon>Meloidogyninae</taxon>
        <taxon>Meloidogyne</taxon>
    </lineage>
</organism>
<evidence type="ECO:0000256" key="4">
    <source>
        <dbReference type="ARBA" id="ARBA00023136"/>
    </source>
</evidence>
<evidence type="ECO:0000256" key="6">
    <source>
        <dbReference type="SAM" id="Phobius"/>
    </source>
</evidence>
<evidence type="ECO:0000313" key="8">
    <source>
        <dbReference type="Proteomes" id="UP000095281"/>
    </source>
</evidence>
<feature type="compositionally biased region" description="Low complexity" evidence="5">
    <location>
        <begin position="328"/>
        <end position="344"/>
    </location>
</feature>
<comment type="subcellular location">
    <subcellularLocation>
        <location evidence="1">Membrane</location>
    </subcellularLocation>
</comment>
<feature type="domain" description="G-protein coupled receptors family 1 profile" evidence="7">
    <location>
        <begin position="41"/>
        <end position="274"/>
    </location>
</feature>
<feature type="transmembrane region" description="Helical" evidence="6">
    <location>
        <begin position="223"/>
        <end position="247"/>
    </location>
</feature>
<sequence length="390" mass="43420">MSNSSSSSPDINDPSDPNSGPSGYDDNQLIALIRFHSIDIILLAFLALADLFTSIGVLDLGLMRKGLFTTVMETSRVPIETSWTCAGKPFVYLRLLGALIPPGIVFWISIERFVAVFASDFYRKHIIKHQNIPSLAILFYTIIALTTAYAIAWLNRNKGAVEAYCGRKVAFTKGYTTYVYLADVLGFVIALLVNCITLCRLGHLYSQRENRFEVKKQVRRIHYLLLISIMSTLTVAIPNGISLVSAWFGRLNIALSDPANWMIAAKCSVNLFIYLVLKADFRQRVYEILGCLSVDDWQDKGRVGDTTGNGGGNNGVNNAGFTNEAQLPKENQKNNNNNMPMNNLGKSITNADNLVSDSMINKKDKQKSENARKAWTTNNSKFHFDSLDHI</sequence>
<keyword evidence="3 6" id="KW-1133">Transmembrane helix</keyword>
<dbReference type="Gene3D" id="1.20.1070.10">
    <property type="entry name" value="Rhodopsin 7-helix transmembrane proteins"/>
    <property type="match status" value="1"/>
</dbReference>
<evidence type="ECO:0000313" key="9">
    <source>
        <dbReference type="WBParaSite" id="MhA1_Contig222.frz3.gene17"/>
    </source>
</evidence>
<feature type="transmembrane region" description="Helical" evidence="6">
    <location>
        <begin position="259"/>
        <end position="277"/>
    </location>
</feature>
<evidence type="ECO:0000259" key="7">
    <source>
        <dbReference type="PROSITE" id="PS50262"/>
    </source>
</evidence>
<feature type="region of interest" description="Disordered" evidence="5">
    <location>
        <begin position="303"/>
        <end position="322"/>
    </location>
</feature>
<name>A0A1I8BF40_MELHA</name>
<evidence type="ECO:0000256" key="1">
    <source>
        <dbReference type="ARBA" id="ARBA00004370"/>
    </source>
</evidence>
<evidence type="ECO:0000256" key="5">
    <source>
        <dbReference type="SAM" id="MobiDB-lite"/>
    </source>
</evidence>
<proteinExistence type="predicted"/>
<evidence type="ECO:0000256" key="2">
    <source>
        <dbReference type="ARBA" id="ARBA00022692"/>
    </source>
</evidence>
<keyword evidence="4 6" id="KW-0472">Membrane</keyword>
<dbReference type="OMA" id="YRPFRTR"/>
<feature type="transmembrane region" description="Helical" evidence="6">
    <location>
        <begin position="91"/>
        <end position="110"/>
    </location>
</feature>
<evidence type="ECO:0000256" key="3">
    <source>
        <dbReference type="ARBA" id="ARBA00022989"/>
    </source>
</evidence>
<accession>A0A1I8BF40</accession>
<dbReference type="Pfam" id="PF10320">
    <property type="entry name" value="7TM_GPCR_Srsx"/>
    <property type="match status" value="1"/>
</dbReference>
<protein>
    <submittedName>
        <fullName evidence="9">G_PROTEIN_RECEP_F1_2 domain-containing protein</fullName>
    </submittedName>
</protein>
<dbReference type="PANTHER" id="PTHR23360:SF29">
    <property type="entry name" value="G_PROTEIN_RECEP_F1_2 DOMAIN-CONTAINING PROTEIN"/>
    <property type="match status" value="1"/>
</dbReference>
<dbReference type="GO" id="GO:0016020">
    <property type="term" value="C:membrane"/>
    <property type="evidence" value="ECO:0007669"/>
    <property type="project" value="UniProtKB-SubCell"/>
</dbReference>
<feature type="transmembrane region" description="Helical" evidence="6">
    <location>
        <begin position="131"/>
        <end position="154"/>
    </location>
</feature>
<feature type="region of interest" description="Disordered" evidence="5">
    <location>
        <begin position="1"/>
        <end position="21"/>
    </location>
</feature>